<dbReference type="RefSeq" id="WP_097152651.1">
    <property type="nucleotide sequence ID" value="NZ_OBEL01000001.1"/>
</dbReference>
<gene>
    <name evidence="2" type="ORF">SAMN06265368_1485</name>
</gene>
<keyword evidence="3" id="KW-1185">Reference proteome</keyword>
<feature type="domain" description="TfoX N-terminal" evidence="1">
    <location>
        <begin position="17"/>
        <end position="105"/>
    </location>
</feature>
<reference evidence="2 3" key="1">
    <citation type="submission" date="2017-09" db="EMBL/GenBank/DDBJ databases">
        <authorList>
            <person name="Ehlers B."/>
            <person name="Leendertz F.H."/>
        </authorList>
    </citation>
    <scope>NUCLEOTIDE SEQUENCE [LARGE SCALE GENOMIC DNA]</scope>
    <source>
        <strain evidence="2 3">DSM 18289</strain>
    </source>
</reference>
<evidence type="ECO:0000313" key="2">
    <source>
        <dbReference type="EMBL" id="SNZ08163.1"/>
    </source>
</evidence>
<accession>A0A285NGY1</accession>
<evidence type="ECO:0000259" key="1">
    <source>
        <dbReference type="Pfam" id="PF04993"/>
    </source>
</evidence>
<dbReference type="SUPFAM" id="SSF159894">
    <property type="entry name" value="YgaC/TfoX-N like"/>
    <property type="match status" value="1"/>
</dbReference>
<proteinExistence type="predicted"/>
<dbReference type="AlphaFoldDB" id="A0A285NGY1"/>
<organism evidence="2 3">
    <name type="scientific">Cohaesibacter gelatinilyticus</name>
    <dbReference type="NCBI Taxonomy" id="372072"/>
    <lineage>
        <taxon>Bacteria</taxon>
        <taxon>Pseudomonadati</taxon>
        <taxon>Pseudomonadota</taxon>
        <taxon>Alphaproteobacteria</taxon>
        <taxon>Hyphomicrobiales</taxon>
        <taxon>Cohaesibacteraceae</taxon>
    </lineage>
</organism>
<name>A0A285NGY1_9HYPH</name>
<evidence type="ECO:0000313" key="3">
    <source>
        <dbReference type="Proteomes" id="UP000219439"/>
    </source>
</evidence>
<dbReference type="Gene3D" id="3.30.1460.30">
    <property type="entry name" value="YgaC/TfoX-N like chaperone"/>
    <property type="match status" value="1"/>
</dbReference>
<protein>
    <submittedName>
        <fullName evidence="2">TfoX N-terminal domain-containing protein</fullName>
    </submittedName>
</protein>
<dbReference type="Proteomes" id="UP000219439">
    <property type="component" value="Unassembled WGS sequence"/>
</dbReference>
<sequence>MAYDEEVADRFRNAMLGLPDVSEKRMMGALCFLLNGNMIGGAFRTREGVPSFLFRVGKDNESEALSRPHASVMNNGGRRMGGFIIVPDEMCDDEALAGWVTLCLSFVGNLPPK</sequence>
<dbReference type="EMBL" id="OBEL01000001">
    <property type="protein sequence ID" value="SNZ08163.1"/>
    <property type="molecule type" value="Genomic_DNA"/>
</dbReference>
<dbReference type="Pfam" id="PF04993">
    <property type="entry name" value="TfoX_N"/>
    <property type="match status" value="1"/>
</dbReference>
<dbReference type="InterPro" id="IPR007076">
    <property type="entry name" value="TfoX_N"/>
</dbReference>
<dbReference type="OrthoDB" id="214902at2"/>